<feature type="transmembrane region" description="Helical" evidence="1">
    <location>
        <begin position="28"/>
        <end position="48"/>
    </location>
</feature>
<keyword evidence="3" id="KW-1185">Reference proteome</keyword>
<reference evidence="2 3" key="1">
    <citation type="submission" date="2022-03" db="EMBL/GenBank/DDBJ databases">
        <title>Streptomyces yunnanensis P86,complete genome.</title>
        <authorList>
            <person name="Chen S."/>
            <person name="Zhang Q."/>
        </authorList>
    </citation>
    <scope>NUCLEOTIDE SEQUENCE [LARGE SCALE GENOMIC DNA]</scope>
    <source>
        <strain evidence="2 3">P86</strain>
    </source>
</reference>
<gene>
    <name evidence="2" type="ORF">MOV08_25920</name>
</gene>
<dbReference type="EMBL" id="CP095749">
    <property type="protein sequence ID" value="WEB42346.1"/>
    <property type="molecule type" value="Genomic_DNA"/>
</dbReference>
<keyword evidence="1" id="KW-0812">Transmembrane</keyword>
<evidence type="ECO:0000256" key="1">
    <source>
        <dbReference type="SAM" id="Phobius"/>
    </source>
</evidence>
<name>A0ABY8ACC9_9ACTN</name>
<keyword evidence="1" id="KW-0472">Membrane</keyword>
<evidence type="ECO:0000313" key="2">
    <source>
        <dbReference type="EMBL" id="WEB42346.1"/>
    </source>
</evidence>
<protein>
    <submittedName>
        <fullName evidence="2">Uncharacterized protein</fullName>
    </submittedName>
</protein>
<sequence>MLLAVALLVAGTATGGRTAEHLPFPAAGYAVPAAAALSLAVTATATAARRSRPA</sequence>
<dbReference type="RefSeq" id="WP_275309034.1">
    <property type="nucleotide sequence ID" value="NZ_CP095749.1"/>
</dbReference>
<organism evidence="2 3">
    <name type="scientific">Streptomyces yunnanensis</name>
    <dbReference type="NCBI Taxonomy" id="156453"/>
    <lineage>
        <taxon>Bacteria</taxon>
        <taxon>Bacillati</taxon>
        <taxon>Actinomycetota</taxon>
        <taxon>Actinomycetes</taxon>
        <taxon>Kitasatosporales</taxon>
        <taxon>Streptomycetaceae</taxon>
        <taxon>Streptomyces</taxon>
    </lineage>
</organism>
<evidence type="ECO:0000313" key="3">
    <source>
        <dbReference type="Proteomes" id="UP001218629"/>
    </source>
</evidence>
<proteinExistence type="predicted"/>
<accession>A0ABY8ACC9</accession>
<keyword evidence="1" id="KW-1133">Transmembrane helix</keyword>
<dbReference type="Proteomes" id="UP001218629">
    <property type="component" value="Chromosome"/>
</dbReference>